<dbReference type="AlphaFoldDB" id="A0AAW2A579"/>
<protein>
    <submittedName>
        <fullName evidence="1">Uncharacterized protein</fullName>
    </submittedName>
</protein>
<accession>A0AAW2A579</accession>
<sequence length="214" mass="24583">MSPLCFLTEQNVNQNNAFLKDQLKNAAQQALTAIQSTRTPTASDDLAARGQHVFNNGILKFHRNVLEDLVGNEQVDNLVKDSIIPLGQTEKTAISEMVVHFSSEDGYVDYNAGVYGEYARMLREAFVAYLKACTSKNNNAREGIQKMRKKVQFIADELVNRDVYVDPMARDRWLHENQNHVEKYNRVRDALKNMFKNILQDFRKVSEKIRCIPE</sequence>
<proteinExistence type="predicted"/>
<reference evidence="1 2" key="1">
    <citation type="submission" date="2024-05" db="EMBL/GenBank/DDBJ databases">
        <title>A high-quality chromosomal-level genome assembly of Topmouth culter (Culter alburnus).</title>
        <authorList>
            <person name="Zhao H."/>
        </authorList>
    </citation>
    <scope>NUCLEOTIDE SEQUENCE [LARGE SCALE GENOMIC DNA]</scope>
    <source>
        <strain evidence="1">CATC2023</strain>
        <tissue evidence="1">Muscle</tissue>
    </source>
</reference>
<evidence type="ECO:0000313" key="2">
    <source>
        <dbReference type="Proteomes" id="UP001479290"/>
    </source>
</evidence>
<keyword evidence="2" id="KW-1185">Reference proteome</keyword>
<organism evidence="1 2">
    <name type="scientific">Culter alburnus</name>
    <name type="common">Topmouth culter</name>
    <dbReference type="NCBI Taxonomy" id="194366"/>
    <lineage>
        <taxon>Eukaryota</taxon>
        <taxon>Metazoa</taxon>
        <taxon>Chordata</taxon>
        <taxon>Craniata</taxon>
        <taxon>Vertebrata</taxon>
        <taxon>Euteleostomi</taxon>
        <taxon>Actinopterygii</taxon>
        <taxon>Neopterygii</taxon>
        <taxon>Teleostei</taxon>
        <taxon>Ostariophysi</taxon>
        <taxon>Cypriniformes</taxon>
        <taxon>Xenocyprididae</taxon>
        <taxon>Xenocypridinae</taxon>
        <taxon>Culter</taxon>
    </lineage>
</organism>
<name>A0AAW2A579_CULAL</name>
<evidence type="ECO:0000313" key="1">
    <source>
        <dbReference type="EMBL" id="KAK9968781.1"/>
    </source>
</evidence>
<dbReference type="EMBL" id="JAWDJR010000010">
    <property type="protein sequence ID" value="KAK9968781.1"/>
    <property type="molecule type" value="Genomic_DNA"/>
</dbReference>
<gene>
    <name evidence="1" type="ORF">ABG768_003089</name>
</gene>
<dbReference type="Proteomes" id="UP001479290">
    <property type="component" value="Unassembled WGS sequence"/>
</dbReference>
<comment type="caution">
    <text evidence="1">The sequence shown here is derived from an EMBL/GenBank/DDBJ whole genome shotgun (WGS) entry which is preliminary data.</text>
</comment>